<comment type="caution">
    <text evidence="1">The sequence shown here is derived from an EMBL/GenBank/DDBJ whole genome shotgun (WGS) entry which is preliminary data.</text>
</comment>
<name>A0AAV4HBU6_9GAST</name>
<proteinExistence type="predicted"/>
<dbReference type="AlphaFoldDB" id="A0AAV4HBU6"/>
<dbReference type="EMBL" id="BMAT01005552">
    <property type="protein sequence ID" value="GFR95617.1"/>
    <property type="molecule type" value="Genomic_DNA"/>
</dbReference>
<evidence type="ECO:0000313" key="1">
    <source>
        <dbReference type="EMBL" id="GFR95617.1"/>
    </source>
</evidence>
<sequence length="111" mass="13602">MDWRVKDLLQDTQRKARQLRQLRQDMPHKTDWPFVLLKDKTRSKVRERWRKKEIDHPCSLEHQISVHSGRLIYWTFWGKCAHIRHQPETLGLVLLITRNMKRHDKKRLGSE</sequence>
<gene>
    <name evidence="1" type="ORF">ElyMa_002698200</name>
</gene>
<protein>
    <submittedName>
        <fullName evidence="1">Uncharacterized protein</fullName>
    </submittedName>
</protein>
<dbReference type="Proteomes" id="UP000762676">
    <property type="component" value="Unassembled WGS sequence"/>
</dbReference>
<keyword evidence="2" id="KW-1185">Reference proteome</keyword>
<organism evidence="1 2">
    <name type="scientific">Elysia marginata</name>
    <dbReference type="NCBI Taxonomy" id="1093978"/>
    <lineage>
        <taxon>Eukaryota</taxon>
        <taxon>Metazoa</taxon>
        <taxon>Spiralia</taxon>
        <taxon>Lophotrochozoa</taxon>
        <taxon>Mollusca</taxon>
        <taxon>Gastropoda</taxon>
        <taxon>Heterobranchia</taxon>
        <taxon>Euthyneura</taxon>
        <taxon>Panpulmonata</taxon>
        <taxon>Sacoglossa</taxon>
        <taxon>Placobranchoidea</taxon>
        <taxon>Plakobranchidae</taxon>
        <taxon>Elysia</taxon>
    </lineage>
</organism>
<accession>A0AAV4HBU6</accession>
<reference evidence="1 2" key="1">
    <citation type="journal article" date="2021" name="Elife">
        <title>Chloroplast acquisition without the gene transfer in kleptoplastic sea slugs, Plakobranchus ocellatus.</title>
        <authorList>
            <person name="Maeda T."/>
            <person name="Takahashi S."/>
            <person name="Yoshida T."/>
            <person name="Shimamura S."/>
            <person name="Takaki Y."/>
            <person name="Nagai Y."/>
            <person name="Toyoda A."/>
            <person name="Suzuki Y."/>
            <person name="Arimoto A."/>
            <person name="Ishii H."/>
            <person name="Satoh N."/>
            <person name="Nishiyama T."/>
            <person name="Hasebe M."/>
            <person name="Maruyama T."/>
            <person name="Minagawa J."/>
            <person name="Obokata J."/>
            <person name="Shigenobu S."/>
        </authorList>
    </citation>
    <scope>NUCLEOTIDE SEQUENCE [LARGE SCALE GENOMIC DNA]</scope>
</reference>
<evidence type="ECO:0000313" key="2">
    <source>
        <dbReference type="Proteomes" id="UP000762676"/>
    </source>
</evidence>